<dbReference type="InterPro" id="IPR022813">
    <property type="entry name" value="SecD/SecF_arch_bac"/>
</dbReference>
<keyword evidence="12" id="KW-1185">Reference proteome</keyword>
<dbReference type="EMBL" id="FNIA01000023">
    <property type="protein sequence ID" value="SDN25990.1"/>
    <property type="molecule type" value="Genomic_DNA"/>
</dbReference>
<comment type="function">
    <text evidence="9">Involved in protein export.</text>
</comment>
<dbReference type="InterPro" id="IPR048634">
    <property type="entry name" value="SecD_SecF_C"/>
</dbReference>
<comment type="subcellular location">
    <subcellularLocation>
        <location evidence="1 9">Cell membrane</location>
        <topology evidence="1 9">Multi-pass membrane protein</topology>
    </subcellularLocation>
</comment>
<dbReference type="GO" id="GO:0006605">
    <property type="term" value="P:protein targeting"/>
    <property type="evidence" value="ECO:0007669"/>
    <property type="project" value="UniProtKB-UniRule"/>
</dbReference>
<dbReference type="OrthoDB" id="85411at2157"/>
<evidence type="ECO:0000256" key="3">
    <source>
        <dbReference type="ARBA" id="ARBA00022475"/>
    </source>
</evidence>
<dbReference type="GO" id="GO:0065002">
    <property type="term" value="P:intracellular protein transmembrane transport"/>
    <property type="evidence" value="ECO:0007669"/>
    <property type="project" value="UniProtKB-UniRule"/>
</dbReference>
<dbReference type="AlphaFoldDB" id="A0A1G9ZXD5"/>
<dbReference type="Proteomes" id="UP000199370">
    <property type="component" value="Unassembled WGS sequence"/>
</dbReference>
<keyword evidence="3 9" id="KW-1003">Cell membrane</keyword>
<gene>
    <name evidence="9" type="primary">secF</name>
    <name evidence="11" type="ORF">SAMN05192554_12328</name>
</gene>
<evidence type="ECO:0000256" key="9">
    <source>
        <dbReference type="HAMAP-Rule" id="MF_01464"/>
    </source>
</evidence>
<proteinExistence type="inferred from homology"/>
<feature type="transmembrane region" description="Helical" evidence="9">
    <location>
        <begin position="144"/>
        <end position="163"/>
    </location>
</feature>
<dbReference type="PANTHER" id="PTHR30081:SF8">
    <property type="entry name" value="PROTEIN TRANSLOCASE SUBUNIT SECF"/>
    <property type="match status" value="1"/>
</dbReference>
<dbReference type="SUPFAM" id="SSF82866">
    <property type="entry name" value="Multidrug efflux transporter AcrB transmembrane domain"/>
    <property type="match status" value="1"/>
</dbReference>
<comment type="similarity">
    <text evidence="9">Belongs to the SecD/SecF family. SecF subfamily.</text>
</comment>
<dbReference type="InterPro" id="IPR024921">
    <property type="entry name" value="SecF_arc"/>
</dbReference>
<accession>A0A1G9ZXD5</accession>
<dbReference type="Gene3D" id="1.20.1640.10">
    <property type="entry name" value="Multidrug efflux transporter AcrB transmembrane domain"/>
    <property type="match status" value="1"/>
</dbReference>
<evidence type="ECO:0000259" key="10">
    <source>
        <dbReference type="Pfam" id="PF02355"/>
    </source>
</evidence>
<keyword evidence="6 9" id="KW-1133">Transmembrane helix</keyword>
<comment type="caution">
    <text evidence="9">Lacks conserved residue(s) required for the propagation of feature annotation.</text>
</comment>
<keyword evidence="8 9" id="KW-0472">Membrane</keyword>
<evidence type="ECO:0000313" key="11">
    <source>
        <dbReference type="EMBL" id="SDN25990.1"/>
    </source>
</evidence>
<keyword evidence="5 9" id="KW-0653">Protein transport</keyword>
<reference evidence="11 12" key="1">
    <citation type="submission" date="2016-10" db="EMBL/GenBank/DDBJ databases">
        <authorList>
            <person name="de Groot N.N."/>
        </authorList>
    </citation>
    <scope>NUCLEOTIDE SEQUENCE [LARGE SCALE GENOMIC DNA]</scope>
    <source>
        <strain evidence="12">EB21,IBRC-M 10013,KCTC 4048</strain>
    </source>
</reference>
<sequence length="301" mass="32121">MSKFEVPEVDYTRYSNRQLAAVPLAVLAVALVVLAGWYVMFGTPVSLGTDFTGGTELTVQTDTPRGEIDQAFEAEVLSTQQVRDPTSNNPTYVVTFGPETNGSTLNQQANNNLEPACSNPEDCEIVLSRQTVSPAFASGAQDTAILGLFVAFAGMSLLAFGLFRTFVPSAAIVISAFSDIVVPLAVMNLVGIELSLGTVAALLMLVGYSVDSDILLNNHILRRSGGFYESTKRAMDTGVTMTVTSMSAMAVMAVTATLFGIELMASIGLVLVLGLATDLMNTYMLNLSLLRWYELGEVTPE</sequence>
<dbReference type="InterPro" id="IPR022646">
    <property type="entry name" value="SecD/SecF_CS"/>
</dbReference>
<comment type="subunit">
    <text evidence="9">Part of the protein translocation apparatus. Forms a complex with SecD.</text>
</comment>
<evidence type="ECO:0000256" key="4">
    <source>
        <dbReference type="ARBA" id="ARBA00022692"/>
    </source>
</evidence>
<dbReference type="STRING" id="996166.SAMN05192554_12328"/>
<dbReference type="Pfam" id="PF02355">
    <property type="entry name" value="SecD_SecF_C"/>
    <property type="match status" value="1"/>
</dbReference>
<organism evidence="11 12">
    <name type="scientific">Haloarchaeobius iranensis</name>
    <dbReference type="NCBI Taxonomy" id="996166"/>
    <lineage>
        <taxon>Archaea</taxon>
        <taxon>Methanobacteriati</taxon>
        <taxon>Methanobacteriota</taxon>
        <taxon>Stenosarchaea group</taxon>
        <taxon>Halobacteria</taxon>
        <taxon>Halobacteriales</taxon>
        <taxon>Halorubellaceae</taxon>
        <taxon>Haloarchaeobius</taxon>
    </lineage>
</organism>
<evidence type="ECO:0000256" key="6">
    <source>
        <dbReference type="ARBA" id="ARBA00022989"/>
    </source>
</evidence>
<evidence type="ECO:0000313" key="12">
    <source>
        <dbReference type="Proteomes" id="UP000199370"/>
    </source>
</evidence>
<keyword evidence="7 9" id="KW-0811">Translocation</keyword>
<protein>
    <recommendedName>
        <fullName evidence="9">Protein-export membrane protein SecF</fullName>
    </recommendedName>
</protein>
<dbReference type="GO" id="GO:0005886">
    <property type="term" value="C:plasma membrane"/>
    <property type="evidence" value="ECO:0007669"/>
    <property type="project" value="UniProtKB-SubCell"/>
</dbReference>
<feature type="transmembrane region" description="Helical" evidence="9">
    <location>
        <begin position="21"/>
        <end position="40"/>
    </location>
</feature>
<keyword evidence="4 9" id="KW-0812">Transmembrane</keyword>
<name>A0A1G9ZXD5_9EURY</name>
<dbReference type="RefSeq" id="WP_089735606.1">
    <property type="nucleotide sequence ID" value="NZ_FNIA01000023.1"/>
</dbReference>
<dbReference type="NCBIfam" id="NF006355">
    <property type="entry name" value="PRK08578.1-3"/>
    <property type="match status" value="1"/>
</dbReference>
<dbReference type="HAMAP" id="MF_01464_A">
    <property type="entry name" value="SecF_A"/>
    <property type="match status" value="1"/>
</dbReference>
<dbReference type="PANTHER" id="PTHR30081">
    <property type="entry name" value="PROTEIN-EXPORT MEMBRANE PROTEIN SEC"/>
    <property type="match status" value="1"/>
</dbReference>
<evidence type="ECO:0000256" key="5">
    <source>
        <dbReference type="ARBA" id="ARBA00022927"/>
    </source>
</evidence>
<feature type="domain" description="Protein export membrane protein SecD/SecF C-terminal" evidence="10">
    <location>
        <begin position="127"/>
        <end position="294"/>
    </location>
</feature>
<dbReference type="NCBIfam" id="NF041305">
    <property type="entry name" value="SecF_Halo"/>
    <property type="match status" value="1"/>
</dbReference>
<dbReference type="Pfam" id="PF07549">
    <property type="entry name" value="Sec_GG"/>
    <property type="match status" value="1"/>
</dbReference>
<evidence type="ECO:0000256" key="2">
    <source>
        <dbReference type="ARBA" id="ARBA00022448"/>
    </source>
</evidence>
<evidence type="ECO:0000256" key="1">
    <source>
        <dbReference type="ARBA" id="ARBA00004651"/>
    </source>
</evidence>
<evidence type="ECO:0000256" key="7">
    <source>
        <dbReference type="ARBA" id="ARBA00023010"/>
    </source>
</evidence>
<dbReference type="InterPro" id="IPR053476">
    <property type="entry name" value="SecD/SecF_export"/>
</dbReference>
<evidence type="ECO:0000256" key="8">
    <source>
        <dbReference type="ARBA" id="ARBA00023136"/>
    </source>
</evidence>
<keyword evidence="2 9" id="KW-0813">Transport</keyword>